<feature type="transmembrane region" description="Helical" evidence="9">
    <location>
        <begin position="67"/>
        <end position="88"/>
    </location>
</feature>
<keyword evidence="9" id="KW-0472">Membrane</keyword>
<feature type="coiled-coil region" evidence="8">
    <location>
        <begin position="339"/>
        <end position="366"/>
    </location>
</feature>
<feature type="transmembrane region" description="Helical" evidence="9">
    <location>
        <begin position="100"/>
        <end position="121"/>
    </location>
</feature>
<organism evidence="11 12">
    <name type="scientific">Natronolimnobius baerhuensis</name>
    <dbReference type="NCBI Taxonomy" id="253108"/>
    <lineage>
        <taxon>Archaea</taxon>
        <taxon>Methanobacteriati</taxon>
        <taxon>Methanobacteriota</taxon>
        <taxon>Stenosarchaea group</taxon>
        <taxon>Halobacteria</taxon>
        <taxon>Halobacteriales</taxon>
        <taxon>Natrialbaceae</taxon>
        <taxon>Natronolimnobius</taxon>
    </lineage>
</organism>
<evidence type="ECO:0000256" key="8">
    <source>
        <dbReference type="SAM" id="Coils"/>
    </source>
</evidence>
<dbReference type="SMART" id="SM00387">
    <property type="entry name" value="HATPase_c"/>
    <property type="match status" value="1"/>
</dbReference>
<dbReference type="InterPro" id="IPR004358">
    <property type="entry name" value="Sig_transdc_His_kin-like_C"/>
</dbReference>
<evidence type="ECO:0000259" key="10">
    <source>
        <dbReference type="PROSITE" id="PS50109"/>
    </source>
</evidence>
<dbReference type="InterPro" id="IPR003661">
    <property type="entry name" value="HisK_dim/P_dom"/>
</dbReference>
<dbReference type="Proteomes" id="UP000196084">
    <property type="component" value="Unassembled WGS sequence"/>
</dbReference>
<comment type="caution">
    <text evidence="11">The sequence shown here is derived from an EMBL/GenBank/DDBJ whole genome shotgun (WGS) entry which is preliminary data.</text>
</comment>
<evidence type="ECO:0000256" key="3">
    <source>
        <dbReference type="ARBA" id="ARBA00022553"/>
    </source>
</evidence>
<name>A0A202ED54_9EURY</name>
<evidence type="ECO:0000256" key="2">
    <source>
        <dbReference type="ARBA" id="ARBA00012438"/>
    </source>
</evidence>
<dbReference type="PANTHER" id="PTHR44936">
    <property type="entry name" value="SENSOR PROTEIN CREC"/>
    <property type="match status" value="1"/>
</dbReference>
<dbReference type="InterPro" id="IPR036890">
    <property type="entry name" value="HATPase_C_sf"/>
</dbReference>
<evidence type="ECO:0000256" key="9">
    <source>
        <dbReference type="SAM" id="Phobius"/>
    </source>
</evidence>
<dbReference type="GO" id="GO:0005524">
    <property type="term" value="F:ATP binding"/>
    <property type="evidence" value="ECO:0007669"/>
    <property type="project" value="UniProtKB-KW"/>
</dbReference>
<proteinExistence type="predicted"/>
<evidence type="ECO:0000256" key="5">
    <source>
        <dbReference type="ARBA" id="ARBA00022741"/>
    </source>
</evidence>
<evidence type="ECO:0000256" key="4">
    <source>
        <dbReference type="ARBA" id="ARBA00022679"/>
    </source>
</evidence>
<dbReference type="EC" id="2.7.13.3" evidence="2"/>
<gene>
    <name evidence="11" type="ORF">B2G88_05130</name>
</gene>
<dbReference type="GO" id="GO:0005886">
    <property type="term" value="C:plasma membrane"/>
    <property type="evidence" value="ECO:0007669"/>
    <property type="project" value="UniProtKB-SubCell"/>
</dbReference>
<comment type="catalytic activity">
    <reaction evidence="1">
        <text>ATP + protein L-histidine = ADP + protein N-phospho-L-histidine.</text>
        <dbReference type="EC" id="2.7.13.3"/>
    </reaction>
</comment>
<feature type="transmembrane region" description="Helical" evidence="9">
    <location>
        <begin position="6"/>
        <end position="28"/>
    </location>
</feature>
<evidence type="ECO:0000256" key="6">
    <source>
        <dbReference type="ARBA" id="ARBA00022777"/>
    </source>
</evidence>
<dbReference type="InterPro" id="IPR050980">
    <property type="entry name" value="2C_sensor_his_kinase"/>
</dbReference>
<evidence type="ECO:0000256" key="7">
    <source>
        <dbReference type="ARBA" id="ARBA00022840"/>
    </source>
</evidence>
<dbReference type="AlphaFoldDB" id="A0A202ED54"/>
<dbReference type="PANTHER" id="PTHR44936:SF10">
    <property type="entry name" value="SENSOR PROTEIN RSTB"/>
    <property type="match status" value="1"/>
</dbReference>
<dbReference type="EMBL" id="MWPH01000001">
    <property type="protein sequence ID" value="OVE86174.1"/>
    <property type="molecule type" value="Genomic_DNA"/>
</dbReference>
<dbReference type="InterPro" id="IPR031621">
    <property type="entry name" value="HisKA_7TM"/>
</dbReference>
<dbReference type="SUPFAM" id="SSF55874">
    <property type="entry name" value="ATPase domain of HSP90 chaperone/DNA topoisomerase II/histidine kinase"/>
    <property type="match status" value="1"/>
</dbReference>
<dbReference type="Pfam" id="PF16927">
    <property type="entry name" value="HisKA_7TM"/>
    <property type="match status" value="1"/>
</dbReference>
<keyword evidence="6" id="KW-0418">Kinase</keyword>
<keyword evidence="4" id="KW-0808">Transferase</keyword>
<evidence type="ECO:0000313" key="12">
    <source>
        <dbReference type="Proteomes" id="UP000196084"/>
    </source>
</evidence>
<dbReference type="CDD" id="cd00075">
    <property type="entry name" value="HATPase"/>
    <property type="match status" value="1"/>
</dbReference>
<feature type="transmembrane region" description="Helical" evidence="9">
    <location>
        <begin position="183"/>
        <end position="202"/>
    </location>
</feature>
<keyword evidence="9" id="KW-0812">Transmembrane</keyword>
<sequence>MESLQWAPYLPFVFASFVICSVLAAIGWRYREQPAAVPFSVMMSGCALYAGTKILEYATTSLEWSVFWWRLQYLGWVLVPPGALLFALEYTRREYLETRTLIAALAVVPAVTLVFALFPWTPEFVIQNPTMVDVGEIAHLDYEVGIWYHVDTVYSYLVLALALLVLFKTFIDTTPGQRNQVALLAVGLTPLVVLPPVYYYLLPSLFEFTVEIEPYLYVFTGVVFAWGLFKYQVLETTPVPFELLLETTPNGVIVVNHDRCVVEFNDVACDFLDVSGPVVGRALTSLSEPAAEVDAVIAGERDPPLQIDTAIYDVSTTPLTDTRGGRYGTHVVVQDITKRVQYDQLLERHNEQLETLNQMLRHDIRNDTMIALGWAEVLDDLLEDTPAADDAEPILERIDESVHHIVNLTEIATELSQPVATAEEWEQSISLEGVLTQEVQKASEAFPEATFELHDPPDVDVAADSALSSAVSNLLRNAVIHNDAETPRVDVSVEATNGQVDVRIADNGPGIPASIRDDLFERGVTGEQSGGTGLGLHLVQTFIRWYGGSVEVSDNEPTGTVFTITLPTTDQQTSLA</sequence>
<protein>
    <recommendedName>
        <fullName evidence="2">histidine kinase</fullName>
        <ecNumber evidence="2">2.7.13.3</ecNumber>
    </recommendedName>
</protein>
<dbReference type="InterPro" id="IPR003594">
    <property type="entry name" value="HATPase_dom"/>
</dbReference>
<dbReference type="InterPro" id="IPR000014">
    <property type="entry name" value="PAS"/>
</dbReference>
<evidence type="ECO:0000313" key="11">
    <source>
        <dbReference type="EMBL" id="OVE86174.1"/>
    </source>
</evidence>
<dbReference type="SUPFAM" id="SSF55785">
    <property type="entry name" value="PYP-like sensor domain (PAS domain)"/>
    <property type="match status" value="1"/>
</dbReference>
<dbReference type="Gene3D" id="3.30.565.10">
    <property type="entry name" value="Histidine kinase-like ATPase, C-terminal domain"/>
    <property type="match status" value="1"/>
</dbReference>
<dbReference type="OrthoDB" id="3369at2157"/>
<reference evidence="11 12" key="1">
    <citation type="submission" date="2017-02" db="EMBL/GenBank/DDBJ databases">
        <title>Natronthermophilus aegyptiacus gen. nov.,sp. nov., an aerobic, extremely halophilic alkalithermophilic archaeon isolated from the athalassohaline Wadi An Natrun, Egypt.</title>
        <authorList>
            <person name="Zhao B."/>
        </authorList>
    </citation>
    <scope>NUCLEOTIDE SEQUENCE [LARGE SCALE GENOMIC DNA]</scope>
    <source>
        <strain evidence="11 12">CGMCC 1.3597</strain>
    </source>
</reference>
<feature type="transmembrane region" description="Helical" evidence="9">
    <location>
        <begin position="35"/>
        <end position="55"/>
    </location>
</feature>
<keyword evidence="9" id="KW-1133">Transmembrane helix</keyword>
<dbReference type="InterPro" id="IPR005467">
    <property type="entry name" value="His_kinase_dom"/>
</dbReference>
<dbReference type="CDD" id="cd00130">
    <property type="entry name" value="PAS"/>
    <property type="match status" value="1"/>
</dbReference>
<dbReference type="PROSITE" id="PS50109">
    <property type="entry name" value="HIS_KIN"/>
    <property type="match status" value="1"/>
</dbReference>
<keyword evidence="5" id="KW-0547">Nucleotide-binding</keyword>
<dbReference type="CDD" id="cd00082">
    <property type="entry name" value="HisKA"/>
    <property type="match status" value="1"/>
</dbReference>
<dbReference type="PRINTS" id="PR00344">
    <property type="entry name" value="BCTRLSENSOR"/>
</dbReference>
<keyword evidence="3" id="KW-0597">Phosphoprotein</keyword>
<feature type="transmembrane region" description="Helical" evidence="9">
    <location>
        <begin position="153"/>
        <end position="171"/>
    </location>
</feature>
<dbReference type="Pfam" id="PF02518">
    <property type="entry name" value="HATPase_c"/>
    <property type="match status" value="1"/>
</dbReference>
<keyword evidence="7" id="KW-0067">ATP-binding</keyword>
<dbReference type="InterPro" id="IPR035965">
    <property type="entry name" value="PAS-like_dom_sf"/>
</dbReference>
<dbReference type="RefSeq" id="WP_176393178.1">
    <property type="nucleotide sequence ID" value="NZ_MWPH01000001.1"/>
</dbReference>
<dbReference type="GO" id="GO:0000155">
    <property type="term" value="F:phosphorelay sensor kinase activity"/>
    <property type="evidence" value="ECO:0007669"/>
    <property type="project" value="InterPro"/>
</dbReference>
<keyword evidence="8" id="KW-0175">Coiled coil</keyword>
<keyword evidence="12" id="KW-1185">Reference proteome</keyword>
<feature type="domain" description="Histidine kinase" evidence="10">
    <location>
        <begin position="359"/>
        <end position="570"/>
    </location>
</feature>
<evidence type="ECO:0000256" key="1">
    <source>
        <dbReference type="ARBA" id="ARBA00000085"/>
    </source>
</evidence>
<dbReference type="Gene3D" id="3.30.450.20">
    <property type="entry name" value="PAS domain"/>
    <property type="match status" value="1"/>
</dbReference>
<accession>A0A202ED54</accession>